<organism evidence="1">
    <name type="scientific">mine drainage metagenome</name>
    <dbReference type="NCBI Taxonomy" id="410659"/>
    <lineage>
        <taxon>unclassified sequences</taxon>
        <taxon>metagenomes</taxon>
        <taxon>ecological metagenomes</taxon>
    </lineage>
</organism>
<comment type="caution">
    <text evidence="1">The sequence shown here is derived from an EMBL/GenBank/DDBJ whole genome shotgun (WGS) entry which is preliminary data.</text>
</comment>
<dbReference type="EMBL" id="MLJW01000022">
    <property type="protein sequence ID" value="OIR10731.1"/>
    <property type="molecule type" value="Genomic_DNA"/>
</dbReference>
<dbReference type="PROSITE" id="PS51257">
    <property type="entry name" value="PROKAR_LIPOPROTEIN"/>
    <property type="match status" value="1"/>
</dbReference>
<accession>A0A1J5SRW5</accession>
<sequence length="177" mass="18807">MKIRFSLTKKLVVMSAAILVAITLVACYKSSETSPPKVKAGEIDPTRPAKIAKAYVYEGGVCPIDSSNPKLVSNLISATRKLLLSVNGWATTDSTGKPVGSMIFAVLSNDTDTVYLEGKRVPRPDVAKGNRLLDLVGFEVAGSLSNAPVGEYTLSIASGTEFVIDMCKTPVVVRISE</sequence>
<gene>
    <name evidence="1" type="ORF">GALL_75010</name>
</gene>
<dbReference type="AlphaFoldDB" id="A0A1J5SRW5"/>
<reference evidence="1" key="1">
    <citation type="submission" date="2016-10" db="EMBL/GenBank/DDBJ databases">
        <title>Sequence of Gallionella enrichment culture.</title>
        <authorList>
            <person name="Poehlein A."/>
            <person name="Muehling M."/>
            <person name="Daniel R."/>
        </authorList>
    </citation>
    <scope>NUCLEOTIDE SEQUENCE</scope>
</reference>
<evidence type="ECO:0008006" key="2">
    <source>
        <dbReference type="Google" id="ProtNLM"/>
    </source>
</evidence>
<name>A0A1J5SRW5_9ZZZZ</name>
<evidence type="ECO:0000313" key="1">
    <source>
        <dbReference type="EMBL" id="OIR10731.1"/>
    </source>
</evidence>
<proteinExistence type="predicted"/>
<protein>
    <recommendedName>
        <fullName evidence="2">Lipoprotein</fullName>
    </recommendedName>
</protein>